<dbReference type="SUPFAM" id="SSF81324">
    <property type="entry name" value="Voltage-gated potassium channels"/>
    <property type="match status" value="3"/>
</dbReference>
<evidence type="ECO:0000256" key="8">
    <source>
        <dbReference type="ARBA" id="ARBA00022989"/>
    </source>
</evidence>
<keyword evidence="14 16" id="KW-0739">Sodium transport</keyword>
<dbReference type="InterPro" id="IPR044564">
    <property type="entry name" value="Na_chnl_inactivation_gate"/>
</dbReference>
<feature type="domain" description="Ion transport" evidence="18">
    <location>
        <begin position="870"/>
        <end position="1074"/>
    </location>
</feature>
<keyword evidence="3 16" id="KW-0894">Sodium channel</keyword>
<keyword evidence="13" id="KW-0325">Glycoprotein</keyword>
<keyword evidence="2 16" id="KW-0813">Transport</keyword>
<evidence type="ECO:0000256" key="1">
    <source>
        <dbReference type="ARBA" id="ARBA00004651"/>
    </source>
</evidence>
<gene>
    <name evidence="19" type="ORF">BaRGS_00016159</name>
</gene>
<keyword evidence="12" id="KW-1015">Disulfide bond</keyword>
<feature type="transmembrane region" description="Helical" evidence="16">
    <location>
        <begin position="1346"/>
        <end position="1374"/>
    </location>
</feature>
<evidence type="ECO:0000256" key="10">
    <source>
        <dbReference type="ARBA" id="ARBA00023065"/>
    </source>
</evidence>
<dbReference type="Pfam" id="PF00520">
    <property type="entry name" value="Ion_trans"/>
    <property type="match status" value="4"/>
</dbReference>
<dbReference type="Gene3D" id="1.10.238.10">
    <property type="entry name" value="EF-hand"/>
    <property type="match status" value="1"/>
</dbReference>
<dbReference type="CDD" id="cd13433">
    <property type="entry name" value="Na_channel_gate"/>
    <property type="match status" value="1"/>
</dbReference>
<evidence type="ECO:0000256" key="2">
    <source>
        <dbReference type="ARBA" id="ARBA00022448"/>
    </source>
</evidence>
<keyword evidence="15 16" id="KW-0407">Ion channel</keyword>
<feature type="domain" description="Ion transport" evidence="18">
    <location>
        <begin position="1127"/>
        <end position="1384"/>
    </location>
</feature>
<evidence type="ECO:0000313" key="20">
    <source>
        <dbReference type="Proteomes" id="UP001519460"/>
    </source>
</evidence>
<evidence type="ECO:0000256" key="14">
    <source>
        <dbReference type="ARBA" id="ARBA00023201"/>
    </source>
</evidence>
<organism evidence="19 20">
    <name type="scientific">Batillaria attramentaria</name>
    <dbReference type="NCBI Taxonomy" id="370345"/>
    <lineage>
        <taxon>Eukaryota</taxon>
        <taxon>Metazoa</taxon>
        <taxon>Spiralia</taxon>
        <taxon>Lophotrochozoa</taxon>
        <taxon>Mollusca</taxon>
        <taxon>Gastropoda</taxon>
        <taxon>Caenogastropoda</taxon>
        <taxon>Sorbeoconcha</taxon>
        <taxon>Cerithioidea</taxon>
        <taxon>Batillariidae</taxon>
        <taxon>Batillaria</taxon>
    </lineage>
</organism>
<evidence type="ECO:0000256" key="11">
    <source>
        <dbReference type="ARBA" id="ARBA00023136"/>
    </source>
</evidence>
<evidence type="ECO:0000256" key="5">
    <source>
        <dbReference type="ARBA" id="ARBA00022692"/>
    </source>
</evidence>
<reference evidence="19 20" key="1">
    <citation type="journal article" date="2023" name="Sci. Data">
        <title>Genome assembly of the Korean intertidal mud-creeper Batillaria attramentaria.</title>
        <authorList>
            <person name="Patra A.K."/>
            <person name="Ho P.T."/>
            <person name="Jun S."/>
            <person name="Lee S.J."/>
            <person name="Kim Y."/>
            <person name="Won Y.J."/>
        </authorList>
    </citation>
    <scope>NUCLEOTIDE SEQUENCE [LARGE SCALE GENOMIC DNA]</scope>
    <source>
        <strain evidence="19">Wonlab-2016</strain>
    </source>
</reference>
<dbReference type="GO" id="GO:0001518">
    <property type="term" value="C:voltage-gated sodium channel complex"/>
    <property type="evidence" value="ECO:0007669"/>
    <property type="project" value="UniProtKB-UniRule"/>
</dbReference>
<dbReference type="PANTHER" id="PTHR10037">
    <property type="entry name" value="VOLTAGE-GATED CATION CHANNEL CALCIUM AND SODIUM"/>
    <property type="match status" value="1"/>
</dbReference>
<feature type="transmembrane region" description="Helical" evidence="16">
    <location>
        <begin position="998"/>
        <end position="1016"/>
    </location>
</feature>
<feature type="compositionally biased region" description="Polar residues" evidence="17">
    <location>
        <begin position="518"/>
        <end position="528"/>
    </location>
</feature>
<feature type="compositionally biased region" description="Basic and acidic residues" evidence="17">
    <location>
        <begin position="371"/>
        <end position="386"/>
    </location>
</feature>
<feature type="domain" description="Ion transport" evidence="18">
    <location>
        <begin position="641"/>
        <end position="725"/>
    </location>
</feature>
<feature type="region of interest" description="Disordered" evidence="17">
    <location>
        <begin position="799"/>
        <end position="820"/>
    </location>
</feature>
<dbReference type="InterPro" id="IPR005821">
    <property type="entry name" value="Ion_trans_dom"/>
</dbReference>
<feature type="region of interest" description="Disordered" evidence="17">
    <location>
        <begin position="371"/>
        <end position="547"/>
    </location>
</feature>
<keyword evidence="5 16" id="KW-0812">Transmembrane</keyword>
<keyword evidence="6" id="KW-0677">Repeat</keyword>
<dbReference type="Gene3D" id="1.10.287.70">
    <property type="match status" value="4"/>
</dbReference>
<dbReference type="FunFam" id="1.20.120.350:FF:000039">
    <property type="entry name" value="Sodium channel protein"/>
    <property type="match status" value="1"/>
</dbReference>
<dbReference type="EMBL" id="JACVVK020000101">
    <property type="protein sequence ID" value="KAK7492680.1"/>
    <property type="molecule type" value="Genomic_DNA"/>
</dbReference>
<comment type="function">
    <text evidence="16">Mediates the voltage-dependent sodium ion permeability of excitable membranes. Assuming opened or closed conformations in response to the voltage difference across the membrane, the protein forms a sodium-selective channel through which Na(+) ions may pass in accordance with their electrochemical gradient.</text>
</comment>
<evidence type="ECO:0000259" key="18">
    <source>
        <dbReference type="Pfam" id="PF00520"/>
    </source>
</evidence>
<keyword evidence="9 16" id="KW-0915">Sodium</keyword>
<feature type="transmembrane region" description="Helical" evidence="16">
    <location>
        <begin position="35"/>
        <end position="61"/>
    </location>
</feature>
<feature type="transmembrane region" description="Helical" evidence="16">
    <location>
        <begin position="863"/>
        <end position="886"/>
    </location>
</feature>
<feature type="transmembrane region" description="Helical" evidence="16">
    <location>
        <begin position="1042"/>
        <end position="1065"/>
    </location>
</feature>
<feature type="transmembrane region" description="Helical" evidence="16">
    <location>
        <begin position="695"/>
        <end position="721"/>
    </location>
</feature>
<feature type="non-terminal residue" evidence="19">
    <location>
        <position position="1"/>
    </location>
</feature>
<dbReference type="InterPro" id="IPR001696">
    <property type="entry name" value="Na_channel_asu"/>
</dbReference>
<keyword evidence="7 16" id="KW-0851">Voltage-gated channel</keyword>
<dbReference type="PANTHER" id="PTHR10037:SF62">
    <property type="entry name" value="SODIUM CHANNEL PROTEIN 60E"/>
    <property type="match status" value="1"/>
</dbReference>
<evidence type="ECO:0000256" key="15">
    <source>
        <dbReference type="ARBA" id="ARBA00023303"/>
    </source>
</evidence>
<evidence type="ECO:0000256" key="6">
    <source>
        <dbReference type="ARBA" id="ARBA00022737"/>
    </source>
</evidence>
<feature type="transmembrane region" description="Helical" evidence="16">
    <location>
        <begin position="1156"/>
        <end position="1174"/>
    </location>
</feature>
<sequence length="1631" mass="184204">TFIIIAKRFGKKYINRFSATRSFFIFPPWNIVRRIALYIATHQLFDLFIIFTILVNCVFLAMPELSWADTAEYVFLGIYITEMIIKVVARGFFINKYTYLRDPWNWLDFIVIVSAVVTLLIQAADPNISVGNLTGLRTFRVFRALRTVSIVPGLKTIVNALLGAFKMLFEVIILTVFCLMVFALFALQVYMGALRQKCVKDIGSYTATPSLNYDQYYAMWIRDTSNWQLDDEGEFQLCGNASGTGSCSTNYTCLKNIGENPNYGYTNFDHFGWAMLTSFQLLTLDFWEDAYNKITRTSGPWNVIFFLIVVFFGSFYLLNLMLAVVAMSYEEEAISAGKEKEREDEASKKKRHNAIYDLAVLTVKSKHVSEHVKAEVEKHHDGKDHPSMTSPRARVDSKSTANKRAGGPRKPTNSQKITVSPAKKQPVNPLKPLVKNASIDSGFSTHSQRSVNKPAGKHLVHQNSREVLRNPEDAETASEGSGPEMTGRSGTGTVGSHVSFKDSTSVMEYKQRNPLVKQESQGTVSSSGIFIDKDGMSSMSGEDSYREKDGEPIIVTADELDDQDDDPEGKLVDRNCACCRGCCKCYEPWLRLQNLIHIVVSDPLFDFGITLCIILNTVFLAIEHHNQPDGMTTALKVANYLFREDYKKYDFDGSEGERWNFKDFFHSFMMVFRILCGEWIEPLWECMRAANELCMVVFLPALVIGNFIVLNLFLALLLNAFASGTIDKHKEENEASKIKLAIERIKHLCCCCIPFAKKNTVKPTKDKPNEPDPLINTVIPELDEEGDATGKEIKTTTSSKAKAANGLTDGGTGTPRTNGVVSADSFKTSNKRMFPSLTEVKEKGRGAEKSKVKDADKVVDYRWFEYLILFLIFSSSITLISVASLIGESLGVSNITAFRSLRTLRALRPLRAISRWESMKIVVNSLMRAIPSIFNVFLVGMVFWLIFSILGVQFFAGKFYKCVNATSGEILDYTVVPNKTYCISLGERWQNSKINFDNAGAGFLALFQVATFEGWMEVMQDAVDSTEVDEQPKFENSLYLGYIYFVVFIIVGSFFTLNLFIGVIIDNFNALKKKYDGSYLDAFLTTSQRNYYNTLKKLGNKKPQKTIKRPKNKFQIFFYNIAMSTKFEMAVVLLIFLNMIVMAVEHYNQTDGVKEALKIMNIIFTTVFGLEATVKLIGLRWHYFRVPWNIFDFIVVILSVVGIILDDILADAFVNPTLLRVVRVFRIGRVLRLIKAAKGIRKLLFALIISLPAIFNIGALLLLVMYIYAIIGMSSFGDVKLTGKLNDLVNFQTFYKSFLLLIRLATSAGWNDILEPLLITAPDCDPDYRTLPDGTKEKSTYGDCGILWLAIPYMVSYIVIIYLIVINMYIAVILENFNQAHQQEEVGITEDDFDMFYNTWERYDPHATQFIKYDELSDFVADLDDPLKIEKPNEITLVSFNLNIVEGDRLHCLDVLMALVNNLLRDVEQTEELKTLKSQMEAKFTAVFPTRETMTVKSTTLQRKKEDVAARTLQRAWRSHKTQKALKNIVALGMRQNSMRRNSAVSTRERVSGIRELGRRLSHALANFFGASRPSSAVSHISVQSPPSSPRAGNHTHLQTLSKQGKLGNTLQVPSVKTLYGTDKAAQDLEL</sequence>
<evidence type="ECO:0000256" key="3">
    <source>
        <dbReference type="ARBA" id="ARBA00022461"/>
    </source>
</evidence>
<dbReference type="FunFam" id="1.10.287.70:FF:000001">
    <property type="entry name" value="Sodium channel protein"/>
    <property type="match status" value="1"/>
</dbReference>
<evidence type="ECO:0000256" key="4">
    <source>
        <dbReference type="ARBA" id="ARBA00022475"/>
    </source>
</evidence>
<feature type="compositionally biased region" description="Polar residues" evidence="17">
    <location>
        <begin position="438"/>
        <end position="451"/>
    </location>
</feature>
<evidence type="ECO:0000256" key="9">
    <source>
        <dbReference type="ARBA" id="ARBA00023053"/>
    </source>
</evidence>
<feature type="compositionally biased region" description="Basic and acidic residues" evidence="17">
    <location>
        <begin position="463"/>
        <end position="472"/>
    </location>
</feature>
<dbReference type="Gene3D" id="1.20.120.350">
    <property type="entry name" value="Voltage-gated potassium channels. Chain C"/>
    <property type="match status" value="2"/>
</dbReference>
<evidence type="ECO:0000256" key="17">
    <source>
        <dbReference type="SAM" id="MobiDB-lite"/>
    </source>
</evidence>
<feature type="transmembrane region" description="Helical" evidence="16">
    <location>
        <begin position="933"/>
        <end position="956"/>
    </location>
</feature>
<comment type="similarity">
    <text evidence="16">Belongs to the sodium channel (TC 1.A.1.10) family.</text>
</comment>
<keyword evidence="8 16" id="KW-1133">Transmembrane helix</keyword>
<evidence type="ECO:0000313" key="19">
    <source>
        <dbReference type="EMBL" id="KAK7492680.1"/>
    </source>
</evidence>
<keyword evidence="4" id="KW-1003">Cell membrane</keyword>
<keyword evidence="11 16" id="KW-0472">Membrane</keyword>
<proteinExistence type="inferred from homology"/>
<evidence type="ECO:0000256" key="16">
    <source>
        <dbReference type="RuleBase" id="RU361132"/>
    </source>
</evidence>
<feature type="transmembrane region" description="Helical" evidence="16">
    <location>
        <begin position="303"/>
        <end position="329"/>
    </location>
</feature>
<protein>
    <recommendedName>
        <fullName evidence="16">Sodium channel protein</fullName>
    </recommendedName>
</protein>
<dbReference type="Proteomes" id="UP001519460">
    <property type="component" value="Unassembled WGS sequence"/>
</dbReference>
<name>A0ABD0KZM7_9CAEN</name>
<dbReference type="PRINTS" id="PR00170">
    <property type="entry name" value="NACHANNEL"/>
</dbReference>
<comment type="caution">
    <text evidence="16">Lacks conserved residue(s) required for the propagation of feature annotation.</text>
</comment>
<feature type="transmembrane region" description="Helical" evidence="16">
    <location>
        <begin position="106"/>
        <end position="124"/>
    </location>
</feature>
<keyword evidence="20" id="KW-1185">Reference proteome</keyword>
<dbReference type="GO" id="GO:0005272">
    <property type="term" value="F:sodium channel activity"/>
    <property type="evidence" value="ECO:0007669"/>
    <property type="project" value="UniProtKB-KW"/>
</dbReference>
<keyword evidence="10 16" id="KW-0406">Ion transport</keyword>
<dbReference type="InterPro" id="IPR027359">
    <property type="entry name" value="Volt_channel_dom_sf"/>
</dbReference>
<feature type="transmembrane region" description="Helical" evidence="16">
    <location>
        <begin position="1243"/>
        <end position="1271"/>
    </location>
</feature>
<comment type="caution">
    <text evidence="19">The sequence shown here is derived from an EMBL/GenBank/DDBJ whole genome shotgun (WGS) entry which is preliminary data.</text>
</comment>
<dbReference type="InterPro" id="IPR043203">
    <property type="entry name" value="VGCC_Ca_Na"/>
</dbReference>
<evidence type="ECO:0000256" key="12">
    <source>
        <dbReference type="ARBA" id="ARBA00023157"/>
    </source>
</evidence>
<feature type="transmembrane region" description="Helical" evidence="16">
    <location>
        <begin position="1186"/>
        <end position="1205"/>
    </location>
</feature>
<comment type="subcellular location">
    <subcellularLocation>
        <location evidence="1 16">Cell membrane</location>
        <topology evidence="1 16">Multi-pass membrane protein</topology>
    </subcellularLocation>
</comment>
<feature type="transmembrane region" description="Helical" evidence="16">
    <location>
        <begin position="73"/>
        <end position="94"/>
    </location>
</feature>
<evidence type="ECO:0000256" key="13">
    <source>
        <dbReference type="ARBA" id="ARBA00023180"/>
    </source>
</evidence>
<feature type="transmembrane region" description="Helical" evidence="16">
    <location>
        <begin position="1117"/>
        <end position="1144"/>
    </location>
</feature>
<dbReference type="FunFam" id="1.20.120.350:FF:000075">
    <property type="entry name" value="Sodium channel protein"/>
    <property type="match status" value="1"/>
</dbReference>
<feature type="transmembrane region" description="Helical" evidence="16">
    <location>
        <begin position="171"/>
        <end position="190"/>
    </location>
</feature>
<dbReference type="Gene3D" id="1.20.5.1190">
    <property type="entry name" value="iswi atpase"/>
    <property type="match status" value="1"/>
</dbReference>
<evidence type="ECO:0000256" key="7">
    <source>
        <dbReference type="ARBA" id="ARBA00022882"/>
    </source>
</evidence>
<feature type="domain" description="Ion transport" evidence="18">
    <location>
        <begin position="42"/>
        <end position="332"/>
    </location>
</feature>
<accession>A0ABD0KZM7</accession>